<evidence type="ECO:0000256" key="1">
    <source>
        <dbReference type="ARBA" id="ARBA00000141"/>
    </source>
</evidence>
<proteinExistence type="inferred from homology"/>
<dbReference type="EC" id="3.5.4.25" evidence="13"/>
<dbReference type="Pfam" id="PF00926">
    <property type="entry name" value="DHBP_synthase"/>
    <property type="match status" value="1"/>
</dbReference>
<dbReference type="NCBIfam" id="TIGR00505">
    <property type="entry name" value="ribA"/>
    <property type="match status" value="1"/>
</dbReference>
<sequence>MDNLFNTIEEVLEDIKAGKPVILVDDYDTDNTGDFVVAAEKIDEKTLKLMETYAQGIINITTEKERFHALGIQALYEQTITAYQTAKVMSVELNNQADRTTKTLQTIQAIINPTTQPNVFKQPGVIFPIQYRQGGVLKRAGRPEASVDLAKLAGLYPAGVTSIILKSSGEPYRLYELRSLAQELGLKFTAVSSLIEFRKRSENFIKRAAEANLPTSHGEFRMIGFENAISGEHHVALVKGDIKPGDEVLVRVHSECLTGDAFGSMKCDCGEQLQAALDKIEAAGKGVLVYMRQEGRGIGLINKIKAYNLQDQGMDTVEANLALGFAEDLRDYGIGAQILNDLGVTKVKLMTNNPLKLSGLTGYGIEISSREPIQLNHNERNEFYMKTKKDKMGHMLKFKE</sequence>
<keyword evidence="9 13" id="KW-0378">Hydrolase</keyword>
<evidence type="ECO:0000313" key="15">
    <source>
        <dbReference type="EMBL" id="MCU0104922.1"/>
    </source>
</evidence>
<keyword evidence="8 13" id="KW-0547">Nucleotide-binding</keyword>
<comment type="pathway">
    <text evidence="3 13">Cofactor biosynthesis; riboflavin biosynthesis; 5-amino-6-(D-ribitylamino)uracil from GTP: step 1/4.</text>
</comment>
<evidence type="ECO:0000256" key="6">
    <source>
        <dbReference type="ARBA" id="ARBA00022619"/>
    </source>
</evidence>
<comment type="catalytic activity">
    <reaction evidence="12 13">
        <text>GTP + 4 H2O = 2,5-diamino-6-hydroxy-4-(5-phosphoribosylamino)-pyrimidine + formate + 2 phosphate + 3 H(+)</text>
        <dbReference type="Rhea" id="RHEA:23704"/>
        <dbReference type="ChEBI" id="CHEBI:15377"/>
        <dbReference type="ChEBI" id="CHEBI:15378"/>
        <dbReference type="ChEBI" id="CHEBI:15740"/>
        <dbReference type="ChEBI" id="CHEBI:37565"/>
        <dbReference type="ChEBI" id="CHEBI:43474"/>
        <dbReference type="ChEBI" id="CHEBI:58614"/>
        <dbReference type="EC" id="3.5.4.25"/>
    </reaction>
</comment>
<evidence type="ECO:0000256" key="2">
    <source>
        <dbReference type="ARBA" id="ARBA00002284"/>
    </source>
</evidence>
<evidence type="ECO:0000259" key="14">
    <source>
        <dbReference type="Pfam" id="PF00925"/>
    </source>
</evidence>
<dbReference type="EMBL" id="JAOEGN010000007">
    <property type="protein sequence ID" value="MCU0104922.1"/>
    <property type="molecule type" value="Genomic_DNA"/>
</dbReference>
<dbReference type="Gene3D" id="3.90.870.10">
    <property type="entry name" value="DHBP synthase"/>
    <property type="match status" value="1"/>
</dbReference>
<dbReference type="SUPFAM" id="SSF55821">
    <property type="entry name" value="YrdC/RibB"/>
    <property type="match status" value="1"/>
</dbReference>
<gene>
    <name evidence="13 15" type="primary">ribA</name>
    <name evidence="15" type="ORF">N7603_04555</name>
</gene>
<feature type="binding site" evidence="13">
    <location>
        <position position="269"/>
    </location>
    <ligand>
        <name>Zn(2+)</name>
        <dbReference type="ChEBI" id="CHEBI:29105"/>
        <note>catalytic</note>
    </ligand>
</feature>
<keyword evidence="16" id="KW-1185">Reference proteome</keyword>
<dbReference type="SUPFAM" id="SSF142695">
    <property type="entry name" value="RibA-like"/>
    <property type="match status" value="1"/>
</dbReference>
<feature type="binding site" evidence="13">
    <location>
        <position position="316"/>
    </location>
    <ligand>
        <name>GTP</name>
        <dbReference type="ChEBI" id="CHEBI:37565"/>
    </ligand>
</feature>
<comment type="cofactor">
    <cofactor evidence="13">
        <name>Zn(2+)</name>
        <dbReference type="ChEBI" id="CHEBI:29105"/>
    </cofactor>
    <text evidence="13">Binds 1 zinc ion per subunit.</text>
</comment>
<keyword evidence="7 13" id="KW-0479">Metal-binding</keyword>
<evidence type="ECO:0000256" key="7">
    <source>
        <dbReference type="ARBA" id="ARBA00022723"/>
    </source>
</evidence>
<name>A0ABT2PVG0_9MOLU</name>
<evidence type="ECO:0000256" key="9">
    <source>
        <dbReference type="ARBA" id="ARBA00022801"/>
    </source>
</evidence>
<dbReference type="InterPro" id="IPR000422">
    <property type="entry name" value="DHBP_synthase_RibB"/>
</dbReference>
<evidence type="ECO:0000256" key="4">
    <source>
        <dbReference type="ARBA" id="ARBA00004904"/>
    </source>
</evidence>
<comment type="pathway">
    <text evidence="4">Cofactor biosynthesis; riboflavin biosynthesis; 2-hydroxy-3-oxobutyl phosphate from D-ribulose 5-phosphate: step 1/1.</text>
</comment>
<protein>
    <recommendedName>
        <fullName evidence="13">GTP cyclohydrolase-2</fullName>
        <ecNumber evidence="13">3.5.4.25</ecNumber>
    </recommendedName>
    <alternativeName>
        <fullName evidence="13">GTP cyclohydrolase II</fullName>
    </alternativeName>
</protein>
<comment type="caution">
    <text evidence="15">The sequence shown here is derived from an EMBL/GenBank/DDBJ whole genome shotgun (WGS) entry which is preliminary data.</text>
</comment>
<dbReference type="GO" id="GO:0003935">
    <property type="term" value="F:GTP cyclohydrolase II activity"/>
    <property type="evidence" value="ECO:0007669"/>
    <property type="project" value="UniProtKB-EC"/>
</dbReference>
<evidence type="ECO:0000256" key="11">
    <source>
        <dbReference type="ARBA" id="ARBA00023134"/>
    </source>
</evidence>
<dbReference type="Proteomes" id="UP001209076">
    <property type="component" value="Unassembled WGS sequence"/>
</dbReference>
<evidence type="ECO:0000256" key="10">
    <source>
        <dbReference type="ARBA" id="ARBA00022833"/>
    </source>
</evidence>
<dbReference type="RefSeq" id="WP_262096180.1">
    <property type="nucleotide sequence ID" value="NZ_JAOEGN010000007.1"/>
</dbReference>
<dbReference type="Pfam" id="PF00925">
    <property type="entry name" value="GTP_cyclohydro2"/>
    <property type="match status" value="1"/>
</dbReference>
<feature type="binding site" evidence="13">
    <location>
        <begin position="294"/>
        <end position="296"/>
    </location>
    <ligand>
        <name>GTP</name>
        <dbReference type="ChEBI" id="CHEBI:37565"/>
    </ligand>
</feature>
<evidence type="ECO:0000256" key="5">
    <source>
        <dbReference type="ARBA" id="ARBA00005520"/>
    </source>
</evidence>
<evidence type="ECO:0000256" key="3">
    <source>
        <dbReference type="ARBA" id="ARBA00004853"/>
    </source>
</evidence>
<dbReference type="PIRSF" id="PIRSF001259">
    <property type="entry name" value="RibA"/>
    <property type="match status" value="1"/>
</dbReference>
<dbReference type="NCBIfam" id="NF001591">
    <property type="entry name" value="PRK00393.1"/>
    <property type="match status" value="1"/>
</dbReference>
<comment type="catalytic activity">
    <reaction evidence="1">
        <text>D-ribulose 5-phosphate = (2S)-2-hydroxy-3-oxobutyl phosphate + formate + H(+)</text>
        <dbReference type="Rhea" id="RHEA:18457"/>
        <dbReference type="ChEBI" id="CHEBI:15378"/>
        <dbReference type="ChEBI" id="CHEBI:15740"/>
        <dbReference type="ChEBI" id="CHEBI:58121"/>
        <dbReference type="ChEBI" id="CHEBI:58830"/>
        <dbReference type="EC" id="4.1.99.12"/>
    </reaction>
</comment>
<feature type="binding site" evidence="13">
    <location>
        <position position="356"/>
    </location>
    <ligand>
        <name>GTP</name>
        <dbReference type="ChEBI" id="CHEBI:37565"/>
    </ligand>
</feature>
<comment type="function">
    <text evidence="13">Catalyzes the conversion of GTP to 2,5-diamino-6-ribosylamino-4(3H)-pyrimidinone 5'-phosphate (DARP), formate and pyrophosphate.</text>
</comment>
<feature type="domain" description="GTP cyclohydrolase II" evidence="14">
    <location>
        <begin position="207"/>
        <end position="371"/>
    </location>
</feature>
<feature type="binding site" evidence="13">
    <location>
        <begin position="251"/>
        <end position="255"/>
    </location>
    <ligand>
        <name>GTP</name>
        <dbReference type="ChEBI" id="CHEBI:37565"/>
    </ligand>
</feature>
<evidence type="ECO:0000256" key="13">
    <source>
        <dbReference type="HAMAP-Rule" id="MF_00179"/>
    </source>
</evidence>
<feature type="active site" description="Proton acceptor" evidence="13">
    <location>
        <position position="328"/>
    </location>
</feature>
<accession>A0ABT2PVG0</accession>
<feature type="binding site" evidence="13">
    <location>
        <position position="267"/>
    </location>
    <ligand>
        <name>Zn(2+)</name>
        <dbReference type="ChEBI" id="CHEBI:29105"/>
        <note>catalytic</note>
    </ligand>
</feature>
<dbReference type="CDD" id="cd00641">
    <property type="entry name" value="GTP_cyclohydro2"/>
    <property type="match status" value="1"/>
</dbReference>
<comment type="function">
    <text evidence="2">Catalyzes the conversion of D-ribulose 5-phosphate to formate and 3,4-dihydroxy-2-butanone 4-phosphate.</text>
</comment>
<evidence type="ECO:0000256" key="12">
    <source>
        <dbReference type="ARBA" id="ARBA00049295"/>
    </source>
</evidence>
<dbReference type="HAMAP" id="MF_00179">
    <property type="entry name" value="RibA"/>
    <property type="match status" value="1"/>
</dbReference>
<dbReference type="InterPro" id="IPR032677">
    <property type="entry name" value="GTP_cyclohydro_II"/>
</dbReference>
<evidence type="ECO:0000256" key="8">
    <source>
        <dbReference type="ARBA" id="ARBA00022741"/>
    </source>
</evidence>
<evidence type="ECO:0000313" key="16">
    <source>
        <dbReference type="Proteomes" id="UP001209076"/>
    </source>
</evidence>
<dbReference type="InterPro" id="IPR036144">
    <property type="entry name" value="RibA-like_sf"/>
</dbReference>
<comment type="similarity">
    <text evidence="5">In the N-terminal section; belongs to the DHBP synthase family.</text>
</comment>
<reference evidence="16" key="1">
    <citation type="submission" date="2023-07" db="EMBL/GenBank/DDBJ databases">
        <title>Novel Mycoplasma species identified in domestic and wild animals.</title>
        <authorList>
            <person name="Volokhov D.V."/>
            <person name="Furtak V.A."/>
            <person name="Zagorodnyaya T.A."/>
        </authorList>
    </citation>
    <scope>NUCLEOTIDE SEQUENCE [LARGE SCALE GENOMIC DNA]</scope>
    <source>
        <strain evidence="16">92-19</strain>
    </source>
</reference>
<dbReference type="PANTHER" id="PTHR21327">
    <property type="entry name" value="GTP CYCLOHYDROLASE II-RELATED"/>
    <property type="match status" value="1"/>
</dbReference>
<dbReference type="PANTHER" id="PTHR21327:SF18">
    <property type="entry name" value="3,4-DIHYDROXY-2-BUTANONE 4-PHOSPHATE SYNTHASE"/>
    <property type="match status" value="1"/>
</dbReference>
<keyword evidence="6 13" id="KW-0686">Riboflavin biosynthesis</keyword>
<feature type="active site" description="Nucleophile" evidence="13">
    <location>
        <position position="330"/>
    </location>
</feature>
<feature type="binding site" evidence="13">
    <location>
        <position position="272"/>
    </location>
    <ligand>
        <name>GTP</name>
        <dbReference type="ChEBI" id="CHEBI:37565"/>
    </ligand>
</feature>
<feature type="binding site" evidence="13">
    <location>
        <position position="256"/>
    </location>
    <ligand>
        <name>Zn(2+)</name>
        <dbReference type="ChEBI" id="CHEBI:29105"/>
        <note>catalytic</note>
    </ligand>
</feature>
<dbReference type="Gene3D" id="3.40.50.10990">
    <property type="entry name" value="GTP cyclohydrolase II"/>
    <property type="match status" value="1"/>
</dbReference>
<feature type="binding site" evidence="13">
    <location>
        <position position="351"/>
    </location>
    <ligand>
        <name>GTP</name>
        <dbReference type="ChEBI" id="CHEBI:37565"/>
    </ligand>
</feature>
<comment type="similarity">
    <text evidence="13">Belongs to the GTP cyclohydrolase II family.</text>
</comment>
<dbReference type="InterPro" id="IPR017945">
    <property type="entry name" value="DHBP_synth_RibB-like_a/b_dom"/>
</dbReference>
<keyword evidence="10 13" id="KW-0862">Zinc</keyword>
<organism evidence="15 16">
    <name type="scientific">Paracholeplasma vituli</name>
    <dbReference type="NCBI Taxonomy" id="69473"/>
    <lineage>
        <taxon>Bacteria</taxon>
        <taxon>Bacillati</taxon>
        <taxon>Mycoplasmatota</taxon>
        <taxon>Mollicutes</taxon>
        <taxon>Acholeplasmatales</taxon>
        <taxon>Acholeplasmataceae</taxon>
        <taxon>Paracholeplasma</taxon>
    </lineage>
</organism>
<keyword evidence="11 13" id="KW-0342">GTP-binding</keyword>
<dbReference type="InterPro" id="IPR000926">
    <property type="entry name" value="RibA"/>
</dbReference>